<evidence type="ECO:0000313" key="1">
    <source>
        <dbReference type="EMBL" id="KAF9440656.1"/>
    </source>
</evidence>
<sequence length="123" mass="13442">MFQSAVPASHIFAVTGGFAHAEVTVLAIPGPNGDVIHLEIDFGIGQIIAVAITQTLQGMVDNRRFRRHHIEKNGSGNFQREHNIISRDQSFICGTTFQLVSSTRFPPMDPLPSLDAGESFKNP</sequence>
<gene>
    <name evidence="1" type="ORF">P691DRAFT_781784</name>
</gene>
<dbReference type="Proteomes" id="UP000807342">
    <property type="component" value="Unassembled WGS sequence"/>
</dbReference>
<organism evidence="1 2">
    <name type="scientific">Macrolepiota fuliginosa MF-IS2</name>
    <dbReference type="NCBI Taxonomy" id="1400762"/>
    <lineage>
        <taxon>Eukaryota</taxon>
        <taxon>Fungi</taxon>
        <taxon>Dikarya</taxon>
        <taxon>Basidiomycota</taxon>
        <taxon>Agaricomycotina</taxon>
        <taxon>Agaricomycetes</taxon>
        <taxon>Agaricomycetidae</taxon>
        <taxon>Agaricales</taxon>
        <taxon>Agaricineae</taxon>
        <taxon>Agaricaceae</taxon>
        <taxon>Macrolepiota</taxon>
    </lineage>
</organism>
<name>A0A9P5X0F9_9AGAR</name>
<keyword evidence="2" id="KW-1185">Reference proteome</keyword>
<dbReference type="AlphaFoldDB" id="A0A9P5X0F9"/>
<evidence type="ECO:0000313" key="2">
    <source>
        <dbReference type="Proteomes" id="UP000807342"/>
    </source>
</evidence>
<protein>
    <submittedName>
        <fullName evidence="1">Uncharacterized protein</fullName>
    </submittedName>
</protein>
<reference evidence="1" key="1">
    <citation type="submission" date="2020-11" db="EMBL/GenBank/DDBJ databases">
        <authorList>
            <consortium name="DOE Joint Genome Institute"/>
            <person name="Ahrendt S."/>
            <person name="Riley R."/>
            <person name="Andreopoulos W."/>
            <person name="Labutti K."/>
            <person name="Pangilinan J."/>
            <person name="Ruiz-Duenas F.J."/>
            <person name="Barrasa J.M."/>
            <person name="Sanchez-Garcia M."/>
            <person name="Camarero S."/>
            <person name="Miyauchi S."/>
            <person name="Serrano A."/>
            <person name="Linde D."/>
            <person name="Babiker R."/>
            <person name="Drula E."/>
            <person name="Ayuso-Fernandez I."/>
            <person name="Pacheco R."/>
            <person name="Padilla G."/>
            <person name="Ferreira P."/>
            <person name="Barriuso J."/>
            <person name="Kellner H."/>
            <person name="Castanera R."/>
            <person name="Alfaro M."/>
            <person name="Ramirez L."/>
            <person name="Pisabarro A.G."/>
            <person name="Kuo A."/>
            <person name="Tritt A."/>
            <person name="Lipzen A."/>
            <person name="He G."/>
            <person name="Yan M."/>
            <person name="Ng V."/>
            <person name="Cullen D."/>
            <person name="Martin F."/>
            <person name="Rosso M.-N."/>
            <person name="Henrissat B."/>
            <person name="Hibbett D."/>
            <person name="Martinez A.T."/>
            <person name="Grigoriev I.V."/>
        </authorList>
    </citation>
    <scope>NUCLEOTIDE SEQUENCE</scope>
    <source>
        <strain evidence="1">MF-IS2</strain>
    </source>
</reference>
<proteinExistence type="predicted"/>
<accession>A0A9P5X0F9</accession>
<dbReference type="EMBL" id="MU152352">
    <property type="protein sequence ID" value="KAF9440656.1"/>
    <property type="molecule type" value="Genomic_DNA"/>
</dbReference>
<comment type="caution">
    <text evidence="1">The sequence shown here is derived from an EMBL/GenBank/DDBJ whole genome shotgun (WGS) entry which is preliminary data.</text>
</comment>